<name>A0AAU9AFR6_LYSEN</name>
<dbReference type="Proteomes" id="UP000218824">
    <property type="component" value="Chromosome"/>
</dbReference>
<evidence type="ECO:0000313" key="3">
    <source>
        <dbReference type="Proteomes" id="UP000218824"/>
    </source>
</evidence>
<feature type="compositionally biased region" description="Low complexity" evidence="1">
    <location>
        <begin position="34"/>
        <end position="51"/>
    </location>
</feature>
<proteinExistence type="predicted"/>
<gene>
    <name evidence="2" type="ORF">LEN_0246</name>
</gene>
<dbReference type="AlphaFoldDB" id="A0AAU9AFR6"/>
<dbReference type="KEGG" id="lem:LEN_0246"/>
<feature type="compositionally biased region" description="Basic residues" evidence="1">
    <location>
        <begin position="1"/>
        <end position="13"/>
    </location>
</feature>
<evidence type="ECO:0000313" key="2">
    <source>
        <dbReference type="EMBL" id="BAV95733.1"/>
    </source>
</evidence>
<feature type="region of interest" description="Disordered" evidence="1">
    <location>
        <begin position="1"/>
        <end position="102"/>
    </location>
</feature>
<evidence type="ECO:0000256" key="1">
    <source>
        <dbReference type="SAM" id="MobiDB-lite"/>
    </source>
</evidence>
<reference evidence="2 3" key="1">
    <citation type="journal article" date="2017" name="DNA Res.">
        <title>Complete genome sequence and expression profile of the commercial lytic enzyme producer Lysobacter enzymogenes M497-1.</title>
        <authorList>
            <person name="Takami H."/>
            <person name="Toyoda A."/>
            <person name="Uchiyama I."/>
            <person name="Itoh T."/>
            <person name="Takaki Y."/>
            <person name="Arai W."/>
            <person name="Nishi S."/>
            <person name="Kawai M."/>
            <person name="Shinya K."/>
            <person name="Ikeda H."/>
        </authorList>
    </citation>
    <scope>NUCLEOTIDE SEQUENCE [LARGE SCALE GENOMIC DNA]</scope>
    <source>
        <strain evidence="2 3">M497-1</strain>
    </source>
</reference>
<protein>
    <submittedName>
        <fullName evidence="2">Uncharacterized protein</fullName>
    </submittedName>
</protein>
<sequence length="102" mass="10516">MARRIGRGMRRLRAGGYAGPGARRGRRGRGGLGVQAVQRDQAGGAPAAVGARGRRGVGQAHLDRGRAQGPQQREGGVDPGEAADAAAFGRQDGLRPYCTDPT</sequence>
<organism evidence="2 3">
    <name type="scientific">Lysobacter enzymogenes</name>
    <dbReference type="NCBI Taxonomy" id="69"/>
    <lineage>
        <taxon>Bacteria</taxon>
        <taxon>Pseudomonadati</taxon>
        <taxon>Pseudomonadota</taxon>
        <taxon>Gammaproteobacteria</taxon>
        <taxon>Lysobacterales</taxon>
        <taxon>Lysobacteraceae</taxon>
        <taxon>Lysobacter</taxon>
    </lineage>
</organism>
<dbReference type="EMBL" id="AP014940">
    <property type="protein sequence ID" value="BAV95733.1"/>
    <property type="molecule type" value="Genomic_DNA"/>
</dbReference>
<accession>A0AAU9AFR6</accession>